<reference evidence="1 2" key="1">
    <citation type="submission" date="2014-10" db="EMBL/GenBank/DDBJ databases">
        <title>Draft genome of the hookworm Ancylostoma caninum.</title>
        <authorList>
            <person name="Mitreva M."/>
        </authorList>
    </citation>
    <scope>NUCLEOTIDE SEQUENCE [LARGE SCALE GENOMIC DNA]</scope>
    <source>
        <strain evidence="1 2">Baltimore</strain>
    </source>
</reference>
<dbReference type="OrthoDB" id="5865877at2759"/>
<dbReference type="Proteomes" id="UP000252519">
    <property type="component" value="Unassembled WGS sequence"/>
</dbReference>
<evidence type="ECO:0000313" key="2">
    <source>
        <dbReference type="Proteomes" id="UP000252519"/>
    </source>
</evidence>
<evidence type="ECO:0000313" key="1">
    <source>
        <dbReference type="EMBL" id="RCN53773.1"/>
    </source>
</evidence>
<name>A0A368HAY7_ANCCA</name>
<comment type="caution">
    <text evidence="1">The sequence shown here is derived from an EMBL/GenBank/DDBJ whole genome shotgun (WGS) entry which is preliminary data.</text>
</comment>
<proteinExistence type="predicted"/>
<accession>A0A368HAY7</accession>
<gene>
    <name evidence="1" type="ORF">ANCCAN_00267</name>
</gene>
<protein>
    <submittedName>
        <fullName evidence="1">Uncharacterized protein</fullName>
    </submittedName>
</protein>
<sequence length="46" mass="5385">MKERLQEEEAESLRLFTEQAAYKQRLKNLALVIGTTGGWFPDEEEE</sequence>
<dbReference type="AlphaFoldDB" id="A0A368HAY7"/>
<organism evidence="1 2">
    <name type="scientific">Ancylostoma caninum</name>
    <name type="common">Dog hookworm</name>
    <dbReference type="NCBI Taxonomy" id="29170"/>
    <lineage>
        <taxon>Eukaryota</taxon>
        <taxon>Metazoa</taxon>
        <taxon>Ecdysozoa</taxon>
        <taxon>Nematoda</taxon>
        <taxon>Chromadorea</taxon>
        <taxon>Rhabditida</taxon>
        <taxon>Rhabditina</taxon>
        <taxon>Rhabditomorpha</taxon>
        <taxon>Strongyloidea</taxon>
        <taxon>Ancylostomatidae</taxon>
        <taxon>Ancylostomatinae</taxon>
        <taxon>Ancylostoma</taxon>
    </lineage>
</organism>
<keyword evidence="2" id="KW-1185">Reference proteome</keyword>
<dbReference type="EMBL" id="JOJR01000001">
    <property type="protein sequence ID" value="RCN53773.1"/>
    <property type="molecule type" value="Genomic_DNA"/>
</dbReference>